<dbReference type="EMBL" id="GIBP01001278">
    <property type="protein sequence ID" value="NDV30247.1"/>
    <property type="molecule type" value="Transcribed_RNA"/>
</dbReference>
<keyword evidence="2 3" id="KW-0175">Coiled coil</keyword>
<dbReference type="Pfam" id="PF21673">
    <property type="entry name" value="CCDC93_N"/>
    <property type="match status" value="1"/>
</dbReference>
<comment type="similarity">
    <text evidence="1">Belongs to the CCDC93 family.</text>
</comment>
<dbReference type="PANTHER" id="PTHR16441">
    <property type="entry name" value="FIDIPIDINE"/>
    <property type="match status" value="1"/>
</dbReference>
<evidence type="ECO:0000256" key="1">
    <source>
        <dbReference type="ARBA" id="ARBA00007219"/>
    </source>
</evidence>
<evidence type="ECO:0000256" key="3">
    <source>
        <dbReference type="SAM" id="Coils"/>
    </source>
</evidence>
<evidence type="ECO:0000313" key="6">
    <source>
        <dbReference type="EMBL" id="NDV30247.1"/>
    </source>
</evidence>
<dbReference type="InterPro" id="IPR019159">
    <property type="entry name" value="CCDC93_CC"/>
</dbReference>
<dbReference type="AlphaFoldDB" id="A0A6B2L016"/>
<dbReference type="InterPro" id="IPR048747">
    <property type="entry name" value="CCDC93_N"/>
</dbReference>
<evidence type="ECO:0000259" key="5">
    <source>
        <dbReference type="Pfam" id="PF21673"/>
    </source>
</evidence>
<dbReference type="InterPro" id="IPR039116">
    <property type="entry name" value="CCDC93"/>
</dbReference>
<evidence type="ECO:0000259" key="4">
    <source>
        <dbReference type="Pfam" id="PF09762"/>
    </source>
</evidence>
<feature type="domain" description="CCDC93 N-terminal" evidence="5">
    <location>
        <begin position="10"/>
        <end position="117"/>
    </location>
</feature>
<dbReference type="GO" id="GO:0006893">
    <property type="term" value="P:Golgi to plasma membrane transport"/>
    <property type="evidence" value="ECO:0007669"/>
    <property type="project" value="TreeGrafter"/>
</dbReference>
<organism evidence="6">
    <name type="scientific">Arcella intermedia</name>
    <dbReference type="NCBI Taxonomy" id="1963864"/>
    <lineage>
        <taxon>Eukaryota</taxon>
        <taxon>Amoebozoa</taxon>
        <taxon>Tubulinea</taxon>
        <taxon>Elardia</taxon>
        <taxon>Arcellinida</taxon>
        <taxon>Sphaerothecina</taxon>
        <taxon>Arcellidae</taxon>
        <taxon>Arcella</taxon>
    </lineage>
</organism>
<dbReference type="PANTHER" id="PTHR16441:SF0">
    <property type="entry name" value="COILED-COIL DOMAIN-CONTAINING PROTEIN 93"/>
    <property type="match status" value="1"/>
</dbReference>
<protein>
    <submittedName>
        <fullName evidence="6">Uncharacterized protein</fullName>
    </submittedName>
</protein>
<feature type="coiled-coil region" evidence="3">
    <location>
        <begin position="405"/>
        <end position="467"/>
    </location>
</feature>
<name>A0A6B2L016_9EUKA</name>
<evidence type="ECO:0000256" key="2">
    <source>
        <dbReference type="ARBA" id="ARBA00023054"/>
    </source>
</evidence>
<feature type="domain" description="CCDC93 coiled-coil" evidence="4">
    <location>
        <begin position="165"/>
        <end position="605"/>
    </location>
</feature>
<accession>A0A6B2L016</accession>
<proteinExistence type="inferred from homology"/>
<feature type="coiled-coil region" evidence="3">
    <location>
        <begin position="277"/>
        <end position="353"/>
    </location>
</feature>
<sequence length="617" mass="70875">MEGGLKVDAEQLESFEKIRNLLVAGGYFRAMIKTLDHFDKVAGGLAWSITASNENVDVNLLFEEHSRMGEKITMSEAIERTLVDMECPHPLQAQQILHLDCIKIFPVVQWLVSKVIEVRKQTGDLVRIHSENQFHNFGYDLPSDVAYEQAKPNGLEYMSKVSTTYAPKRYQRVKARRGLRSQRAAKAAEAESVHSVLLEYGQAHLYTMALLHKEKSAETNEKKKPNLKLPGGAVLSEEEEALRAAQSAKETEIKLLSYMGKITSGGNIAKTALADMMRAKSAEVKDARDTVAEELKEAEQLQSQANEKEHGGFNHQRYIADIEKKIEKGKKKLAKLQAAYQEKQSELKSIQEALNKKLDFNKKIIEETDKLNSLEQTPENKKYQVILQELVSLNMNLRDQIKIFKESGNKELEEWNTKIANLKKSTPDDGGRGEEILKTHASDTVKLDKLREALALKNRQIVSVKRKIDQVPSRRELQQYQKQFVEVFEQMGIKHTETKQYINSFNSSEKIRAALEHESKILDSIQEKYPPLKNSKTGRDKFLASLTEILQGMEKRLEQQKKLVEDEISRRNKLDDEYTVLVEKERKYYVSAKQYQEECKKTETLEDNLKKYQKRKK</sequence>
<feature type="coiled-coil region" evidence="3">
    <location>
        <begin position="543"/>
        <end position="615"/>
    </location>
</feature>
<dbReference type="Pfam" id="PF09762">
    <property type="entry name" value="CCDC93_CC"/>
    <property type="match status" value="1"/>
</dbReference>
<reference evidence="6" key="1">
    <citation type="journal article" date="2020" name="J. Eukaryot. Microbiol.">
        <title>De novo Sequencing, Assembly and Annotation of the Transcriptome for the Free-Living Testate Amoeba Arcella intermedia.</title>
        <authorList>
            <person name="Ribeiro G.M."/>
            <person name="Porfirio-Sousa A.L."/>
            <person name="Maurer-Alcala X.X."/>
            <person name="Katz L.A."/>
            <person name="Lahr D.J.G."/>
        </authorList>
    </citation>
    <scope>NUCLEOTIDE SEQUENCE</scope>
</reference>